<dbReference type="Gene3D" id="3.90.480.10">
    <property type="entry name" value="Sulfite Reductase Hemoprotein,Domain 2"/>
    <property type="match status" value="1"/>
</dbReference>
<evidence type="ECO:0000256" key="7">
    <source>
        <dbReference type="SAM" id="MobiDB-lite"/>
    </source>
</evidence>
<dbReference type="RefSeq" id="WP_313866668.1">
    <property type="nucleotide sequence ID" value="NZ_CP132507.1"/>
</dbReference>
<evidence type="ECO:0000256" key="5">
    <source>
        <dbReference type="ARBA" id="ARBA00023004"/>
    </source>
</evidence>
<gene>
    <name evidence="9" type="primary">cobG</name>
    <name evidence="9" type="ORF">RAN89_12765</name>
</gene>
<dbReference type="Proteomes" id="UP001302257">
    <property type="component" value="Chromosome"/>
</dbReference>
<evidence type="ECO:0000313" key="9">
    <source>
        <dbReference type="EMBL" id="WNO03784.1"/>
    </source>
</evidence>
<sequence>MQSHLSPSTASEPRIQGWCPGALRPMPSGDGLVVRVRPTLGRLTPLQAQGLAGLAQQYASPVLELTSRANLQLRGVCPDSYPDLIHGLRSLGLLDERADVEARRNLLISPFWTEADGTPAVCEGLNHALADTDAPALPGKFGFAIDLGAQAVLRSASADIRLERSGDQVLVYADGATTGACVPLHQAAPTAMALARWFVASGGVVNGRGRMARLLQRQALPAPFTTTRVPVAPAHTATVGNSATGMVVGLEFGQLPADTLHQLAALAPLRITPWRGLVLEGLHTAPNLPELITQPSDARLRVAACTGAPGCTQALGPTRALARFLAPLLPAGRTAHVSGCAKGCAHHGATLTLVARAAGFDLIEHGTADAAPDATGLDAAGIAAYLEQQRLHAPHV</sequence>
<keyword evidence="1" id="KW-0004">4Fe-4S</keyword>
<dbReference type="EMBL" id="CP132507">
    <property type="protein sequence ID" value="WNO03784.1"/>
    <property type="molecule type" value="Genomic_DNA"/>
</dbReference>
<keyword evidence="2" id="KW-0349">Heme</keyword>
<organism evidence="9 10">
    <name type="scientific">Rhodoferax mekongensis</name>
    <dbReference type="NCBI Taxonomy" id="3068341"/>
    <lineage>
        <taxon>Bacteria</taxon>
        <taxon>Pseudomonadati</taxon>
        <taxon>Pseudomonadota</taxon>
        <taxon>Betaproteobacteria</taxon>
        <taxon>Burkholderiales</taxon>
        <taxon>Comamonadaceae</taxon>
        <taxon>Rhodoferax</taxon>
    </lineage>
</organism>
<dbReference type="InterPro" id="IPR045854">
    <property type="entry name" value="NO2/SO3_Rdtase_4Fe4S_sf"/>
</dbReference>
<dbReference type="NCBIfam" id="TIGR02435">
    <property type="entry name" value="CobG"/>
    <property type="match status" value="1"/>
</dbReference>
<evidence type="ECO:0000256" key="3">
    <source>
        <dbReference type="ARBA" id="ARBA00022723"/>
    </source>
</evidence>
<dbReference type="InterPro" id="IPR051329">
    <property type="entry name" value="NIR_SIR_4Fe-4S"/>
</dbReference>
<keyword evidence="6" id="KW-0411">Iron-sulfur</keyword>
<dbReference type="Gene3D" id="3.30.413.10">
    <property type="entry name" value="Sulfite Reductase Hemoprotein, domain 1"/>
    <property type="match status" value="2"/>
</dbReference>
<feature type="domain" description="Nitrite/Sulfite reductase ferredoxin-like" evidence="8">
    <location>
        <begin position="25"/>
        <end position="89"/>
    </location>
</feature>
<keyword evidence="10" id="KW-1185">Reference proteome</keyword>
<dbReference type="Pfam" id="PF03460">
    <property type="entry name" value="NIR_SIR_ferr"/>
    <property type="match status" value="1"/>
</dbReference>
<evidence type="ECO:0000313" key="10">
    <source>
        <dbReference type="Proteomes" id="UP001302257"/>
    </source>
</evidence>
<dbReference type="PANTHER" id="PTHR32439">
    <property type="entry name" value="FERREDOXIN--NITRITE REDUCTASE, CHLOROPLASTIC"/>
    <property type="match status" value="1"/>
</dbReference>
<dbReference type="InterPro" id="IPR036136">
    <property type="entry name" value="Nit/Sulf_reduc_fer-like_dom_sf"/>
</dbReference>
<dbReference type="GO" id="GO:0043818">
    <property type="term" value="F:precorrin-3B synthase activity"/>
    <property type="evidence" value="ECO:0007669"/>
    <property type="project" value="UniProtKB-EC"/>
</dbReference>
<reference evidence="9 10" key="1">
    <citation type="submission" date="2023-08" db="EMBL/GenBank/DDBJ databases">
        <title>Rhodoferax potami sp. nov. and Rhodoferax mekongensis sp. nov., isolated from the Mekong River in Thailand.</title>
        <authorList>
            <person name="Kitikhun S."/>
            <person name="Charoenyingcharoen P."/>
            <person name="Siriarchawattana P."/>
            <person name="Likhitrattanapisal S."/>
            <person name="Nilsakha T."/>
            <person name="Chanpet A."/>
            <person name="Rattanawaree P."/>
            <person name="Ingsriswang S."/>
        </authorList>
    </citation>
    <scope>NUCLEOTIDE SEQUENCE [LARGE SCALE GENOMIC DNA]</scope>
    <source>
        <strain evidence="9 10">TBRC 17307</strain>
    </source>
</reference>
<dbReference type="EC" id="1.14.13.83" evidence="9"/>
<proteinExistence type="predicted"/>
<dbReference type="SUPFAM" id="SSF55124">
    <property type="entry name" value="Nitrite/Sulfite reductase N-terminal domain-like"/>
    <property type="match status" value="2"/>
</dbReference>
<protein>
    <submittedName>
        <fullName evidence="9">Precorrin-3B synthase</fullName>
        <ecNumber evidence="9">1.14.13.83</ecNumber>
    </submittedName>
</protein>
<dbReference type="InterPro" id="IPR012798">
    <property type="entry name" value="Cbl_synth_CobG-like"/>
</dbReference>
<evidence type="ECO:0000256" key="4">
    <source>
        <dbReference type="ARBA" id="ARBA00023002"/>
    </source>
</evidence>
<keyword evidence="3" id="KW-0479">Metal-binding</keyword>
<name>A0ABZ0AYG2_9BURK</name>
<keyword evidence="5" id="KW-0408">Iron</keyword>
<dbReference type="PANTHER" id="PTHR32439:SF9">
    <property type="entry name" value="BLR3264 PROTEIN"/>
    <property type="match status" value="1"/>
</dbReference>
<evidence type="ECO:0000256" key="2">
    <source>
        <dbReference type="ARBA" id="ARBA00022617"/>
    </source>
</evidence>
<feature type="compositionally biased region" description="Polar residues" evidence="7">
    <location>
        <begin position="1"/>
        <end position="11"/>
    </location>
</feature>
<evidence type="ECO:0000256" key="1">
    <source>
        <dbReference type="ARBA" id="ARBA00022485"/>
    </source>
</evidence>
<feature type="region of interest" description="Disordered" evidence="7">
    <location>
        <begin position="1"/>
        <end position="21"/>
    </location>
</feature>
<dbReference type="SUPFAM" id="SSF56014">
    <property type="entry name" value="Nitrite and sulphite reductase 4Fe-4S domain-like"/>
    <property type="match status" value="1"/>
</dbReference>
<keyword evidence="4 9" id="KW-0560">Oxidoreductase</keyword>
<accession>A0ABZ0AYG2</accession>
<evidence type="ECO:0000259" key="8">
    <source>
        <dbReference type="Pfam" id="PF03460"/>
    </source>
</evidence>
<evidence type="ECO:0000256" key="6">
    <source>
        <dbReference type="ARBA" id="ARBA00023014"/>
    </source>
</evidence>
<dbReference type="InterPro" id="IPR005117">
    <property type="entry name" value="NiRdtase/SiRdtase_haem-b_fer"/>
</dbReference>